<keyword evidence="3" id="KW-1185">Reference proteome</keyword>
<evidence type="ECO:0000256" key="1">
    <source>
        <dbReference type="SAM" id="Phobius"/>
    </source>
</evidence>
<keyword evidence="1" id="KW-0472">Membrane</keyword>
<comment type="caution">
    <text evidence="2">The sequence shown here is derived from an EMBL/GenBank/DDBJ whole genome shotgun (WGS) entry which is preliminary data.</text>
</comment>
<dbReference type="Proteomes" id="UP001458880">
    <property type="component" value="Unassembled WGS sequence"/>
</dbReference>
<feature type="transmembrane region" description="Helical" evidence="1">
    <location>
        <begin position="38"/>
        <end position="57"/>
    </location>
</feature>
<evidence type="ECO:0000313" key="3">
    <source>
        <dbReference type="Proteomes" id="UP001458880"/>
    </source>
</evidence>
<protein>
    <recommendedName>
        <fullName evidence="4">ATP synthase F0 subunit 6</fullName>
    </recommendedName>
</protein>
<keyword evidence="1" id="KW-0812">Transmembrane</keyword>
<organism evidence="2 3">
    <name type="scientific">Popillia japonica</name>
    <name type="common">Japanese beetle</name>
    <dbReference type="NCBI Taxonomy" id="7064"/>
    <lineage>
        <taxon>Eukaryota</taxon>
        <taxon>Metazoa</taxon>
        <taxon>Ecdysozoa</taxon>
        <taxon>Arthropoda</taxon>
        <taxon>Hexapoda</taxon>
        <taxon>Insecta</taxon>
        <taxon>Pterygota</taxon>
        <taxon>Neoptera</taxon>
        <taxon>Endopterygota</taxon>
        <taxon>Coleoptera</taxon>
        <taxon>Polyphaga</taxon>
        <taxon>Scarabaeiformia</taxon>
        <taxon>Scarabaeidae</taxon>
        <taxon>Rutelinae</taxon>
        <taxon>Popillia</taxon>
    </lineage>
</organism>
<name>A0AAW1N5S4_POPJA</name>
<reference evidence="2 3" key="1">
    <citation type="journal article" date="2024" name="BMC Genomics">
        <title>De novo assembly and annotation of Popillia japonica's genome with initial clues to its potential as an invasive pest.</title>
        <authorList>
            <person name="Cucini C."/>
            <person name="Boschi S."/>
            <person name="Funari R."/>
            <person name="Cardaioli E."/>
            <person name="Iannotti N."/>
            <person name="Marturano G."/>
            <person name="Paoli F."/>
            <person name="Bruttini M."/>
            <person name="Carapelli A."/>
            <person name="Frati F."/>
            <person name="Nardi F."/>
        </authorList>
    </citation>
    <scope>NUCLEOTIDE SEQUENCE [LARGE SCALE GENOMIC DNA]</scope>
    <source>
        <strain evidence="2">DMR45628</strain>
    </source>
</reference>
<dbReference type="AlphaFoldDB" id="A0AAW1N5S4"/>
<accession>A0AAW1N5S4</accession>
<gene>
    <name evidence="2" type="ORF">QE152_g1208</name>
</gene>
<proteinExistence type="predicted"/>
<evidence type="ECO:0008006" key="4">
    <source>
        <dbReference type="Google" id="ProtNLM"/>
    </source>
</evidence>
<sequence>MKMNMNNLMQYLLVPAFALAGIMPWVLPSITTIVGVVGMINQFIFGSSLFMLVRTYIFDTTPQEHVLYLNTGYDKKSDRM</sequence>
<evidence type="ECO:0000313" key="2">
    <source>
        <dbReference type="EMBL" id="KAK9754474.1"/>
    </source>
</evidence>
<keyword evidence="1" id="KW-1133">Transmembrane helix</keyword>
<dbReference type="EMBL" id="JASPKY010000007">
    <property type="protein sequence ID" value="KAK9754474.1"/>
    <property type="molecule type" value="Genomic_DNA"/>
</dbReference>